<dbReference type="GO" id="GO:0016787">
    <property type="term" value="F:hydrolase activity"/>
    <property type="evidence" value="ECO:0007669"/>
    <property type="project" value="UniProtKB-KW"/>
</dbReference>
<dbReference type="RefSeq" id="WP_109038474.1">
    <property type="nucleotide sequence ID" value="NZ_CP029210.1"/>
</dbReference>
<dbReference type="Proteomes" id="UP000244892">
    <property type="component" value="Chromosome"/>
</dbReference>
<dbReference type="InterPro" id="IPR016191">
    <property type="entry name" value="Ribonuclease/ribotoxin"/>
</dbReference>
<gene>
    <name evidence="4" type="ORF">DEH84_17065</name>
</gene>
<evidence type="ECO:0000256" key="2">
    <source>
        <dbReference type="ARBA" id="ARBA00022801"/>
    </source>
</evidence>
<evidence type="ECO:0000256" key="1">
    <source>
        <dbReference type="ARBA" id="ARBA00022722"/>
    </source>
</evidence>
<dbReference type="Gene3D" id="3.10.450.30">
    <property type="entry name" value="Microbial ribonucleases"/>
    <property type="match status" value="1"/>
</dbReference>
<keyword evidence="1" id="KW-0540">Nuclease</keyword>
<accession>A0A2U8FWG7</accession>
<evidence type="ECO:0000313" key="5">
    <source>
        <dbReference type="Proteomes" id="UP000244892"/>
    </source>
</evidence>
<dbReference type="GO" id="GO:0004521">
    <property type="term" value="F:RNA endonuclease activity"/>
    <property type="evidence" value="ECO:0007669"/>
    <property type="project" value="InterPro"/>
</dbReference>
<dbReference type="AlphaFoldDB" id="A0A2U8FWG7"/>
<evidence type="ECO:0000256" key="3">
    <source>
        <dbReference type="SAM" id="MobiDB-lite"/>
    </source>
</evidence>
<dbReference type="KEGG" id="aon:DEH84_17065"/>
<dbReference type="InterPro" id="IPR000026">
    <property type="entry name" value="N1-like"/>
</dbReference>
<proteinExistence type="predicted"/>
<dbReference type="SUPFAM" id="SSF53933">
    <property type="entry name" value="Microbial ribonucleases"/>
    <property type="match status" value="1"/>
</dbReference>
<dbReference type="Pfam" id="PF00545">
    <property type="entry name" value="Ribonuclease"/>
    <property type="match status" value="1"/>
</dbReference>
<protein>
    <submittedName>
        <fullName evidence="4">Ribonuclease N</fullName>
    </submittedName>
</protein>
<name>A0A2U8FWG7_9BURK</name>
<dbReference type="GO" id="GO:0003723">
    <property type="term" value="F:RNA binding"/>
    <property type="evidence" value="ECO:0007669"/>
    <property type="project" value="InterPro"/>
</dbReference>
<feature type="region of interest" description="Disordered" evidence="3">
    <location>
        <begin position="1"/>
        <end position="33"/>
    </location>
</feature>
<dbReference type="OrthoDB" id="5326845at2"/>
<keyword evidence="2" id="KW-0378">Hydrolase</keyword>
<reference evidence="4 5" key="1">
    <citation type="submission" date="2018-05" db="EMBL/GenBank/DDBJ databases">
        <title>complete genome sequence of Aquabacterium olei NBRC 110486.</title>
        <authorList>
            <person name="Tang B."/>
            <person name="Chang J."/>
            <person name="Zhang L."/>
            <person name="Yang H."/>
        </authorList>
    </citation>
    <scope>NUCLEOTIDE SEQUENCE [LARGE SCALE GENOMIC DNA]</scope>
    <source>
        <strain evidence="4 5">NBRC 110486</strain>
    </source>
</reference>
<sequence length="129" mass="14498">MGASLSLGLVPDSAQARRSTPQDTELSSPSGLAVAPLSSLPRQAQDVYGRIHQGGPFRYDKDGTVFFNRERALPRQPRGFYREYTVPTPGSRDRGARRIVCGGHELRQPETCFYTEDHYQSFLTIDPRR</sequence>
<keyword evidence="5" id="KW-1185">Reference proteome</keyword>
<organism evidence="4 5">
    <name type="scientific">Aquabacterium olei</name>
    <dbReference type="NCBI Taxonomy" id="1296669"/>
    <lineage>
        <taxon>Bacteria</taxon>
        <taxon>Pseudomonadati</taxon>
        <taxon>Pseudomonadota</taxon>
        <taxon>Betaproteobacteria</taxon>
        <taxon>Burkholderiales</taxon>
        <taxon>Aquabacterium</taxon>
    </lineage>
</organism>
<dbReference type="EMBL" id="CP029210">
    <property type="protein sequence ID" value="AWI55360.1"/>
    <property type="molecule type" value="Genomic_DNA"/>
</dbReference>
<evidence type="ECO:0000313" key="4">
    <source>
        <dbReference type="EMBL" id="AWI55360.1"/>
    </source>
</evidence>
<feature type="compositionally biased region" description="Polar residues" evidence="3">
    <location>
        <begin position="16"/>
        <end position="30"/>
    </location>
</feature>